<name>A0A2G8S6A1_9APHY</name>
<organism evidence="1 2">
    <name type="scientific">Ganoderma sinense ZZ0214-1</name>
    <dbReference type="NCBI Taxonomy" id="1077348"/>
    <lineage>
        <taxon>Eukaryota</taxon>
        <taxon>Fungi</taxon>
        <taxon>Dikarya</taxon>
        <taxon>Basidiomycota</taxon>
        <taxon>Agaricomycotina</taxon>
        <taxon>Agaricomycetes</taxon>
        <taxon>Polyporales</taxon>
        <taxon>Polyporaceae</taxon>
        <taxon>Ganoderma</taxon>
    </lineage>
</organism>
<dbReference type="OrthoDB" id="3267542at2759"/>
<dbReference type="AlphaFoldDB" id="A0A2G8S6A1"/>
<proteinExistence type="predicted"/>
<evidence type="ECO:0000313" key="2">
    <source>
        <dbReference type="Proteomes" id="UP000230002"/>
    </source>
</evidence>
<protein>
    <submittedName>
        <fullName evidence="1">Uncharacterized protein</fullName>
    </submittedName>
</protein>
<sequence>MDVTSNPNDLLSLPRPPQSSISFTIASFNEAQLPHCQSIIHVVRRPYPHLSAIKYRVVLSDTYDNADAMLVLPLPKNAVDENNHPILEGLKQYRGGKAYLVVGRLAHELRDPQNRARLRAAVHPYHVILHASTKCNNR</sequence>
<gene>
    <name evidence="1" type="ORF">GSI_09344</name>
</gene>
<dbReference type="Proteomes" id="UP000230002">
    <property type="component" value="Unassembled WGS sequence"/>
</dbReference>
<reference evidence="1 2" key="1">
    <citation type="journal article" date="2015" name="Sci. Rep.">
        <title>Chromosome-level genome map provides insights into diverse defense mechanisms in the medicinal fungus Ganoderma sinense.</title>
        <authorList>
            <person name="Zhu Y."/>
            <person name="Xu J."/>
            <person name="Sun C."/>
            <person name="Zhou S."/>
            <person name="Xu H."/>
            <person name="Nelson D.R."/>
            <person name="Qian J."/>
            <person name="Song J."/>
            <person name="Luo H."/>
            <person name="Xiang L."/>
            <person name="Li Y."/>
            <person name="Xu Z."/>
            <person name="Ji A."/>
            <person name="Wang L."/>
            <person name="Lu S."/>
            <person name="Hayward A."/>
            <person name="Sun W."/>
            <person name="Li X."/>
            <person name="Schwartz D.C."/>
            <person name="Wang Y."/>
            <person name="Chen S."/>
        </authorList>
    </citation>
    <scope>NUCLEOTIDE SEQUENCE [LARGE SCALE GENOMIC DNA]</scope>
    <source>
        <strain evidence="1 2">ZZ0214-1</strain>
    </source>
</reference>
<evidence type="ECO:0000313" key="1">
    <source>
        <dbReference type="EMBL" id="PIL29293.1"/>
    </source>
</evidence>
<dbReference type="EMBL" id="AYKW01000023">
    <property type="protein sequence ID" value="PIL29293.1"/>
    <property type="molecule type" value="Genomic_DNA"/>
</dbReference>
<keyword evidence="2" id="KW-1185">Reference proteome</keyword>
<comment type="caution">
    <text evidence="1">The sequence shown here is derived from an EMBL/GenBank/DDBJ whole genome shotgun (WGS) entry which is preliminary data.</text>
</comment>
<accession>A0A2G8S6A1</accession>